<proteinExistence type="predicted"/>
<dbReference type="AlphaFoldDB" id="A0A916TWJ7"/>
<organism evidence="1 2">
    <name type="scientific">Novosphingobium endophyticum</name>
    <dbReference type="NCBI Taxonomy" id="1955250"/>
    <lineage>
        <taxon>Bacteria</taxon>
        <taxon>Pseudomonadati</taxon>
        <taxon>Pseudomonadota</taxon>
        <taxon>Alphaproteobacteria</taxon>
        <taxon>Sphingomonadales</taxon>
        <taxon>Sphingomonadaceae</taxon>
        <taxon>Novosphingobium</taxon>
    </lineage>
</organism>
<sequence>MDDSYAPPSRFEMALDELHALVAREVGADDFGPDDYLPGLRTLLQSMDYDPQFTGQGRRYAWGHVVNTLKARAFAIAAMKANPGFDAERIVAPVVIIGIPRSGTTALHRLMAVDDRFQGLQSWLLDSPMPRPPRATWSDFPEFRKTVEVLENRYREAPGKRAAHSMAAEDVHECCMLLSQSFTSNILSCSWPAATYDAWWQSASEAPAYDHYHRCVQLIGRNDPDKRWLLKNPGHIENLDLLFAVFPDAKVIQTHRDPAKAVPSLCSLLMQLHPIFEERPADQRARIMMARETVKWAHAVRSADAVREQHPGQVIDVVHSDFHRDPAGVIARIYDFVDMDIPGDIEAAMAQRIEEKPELSHGKHRYDIADFGMTAEQVREAFGDYVERFDLIERKEAAA</sequence>
<dbReference type="EMBL" id="BMHK01000057">
    <property type="protein sequence ID" value="GGC15963.1"/>
    <property type="molecule type" value="Genomic_DNA"/>
</dbReference>
<dbReference type="Pfam" id="PF13469">
    <property type="entry name" value="Sulfotransfer_3"/>
    <property type="match status" value="1"/>
</dbReference>
<dbReference type="InterPro" id="IPR052736">
    <property type="entry name" value="Stf3_sulfotransferase"/>
</dbReference>
<evidence type="ECO:0000313" key="2">
    <source>
        <dbReference type="Proteomes" id="UP000608154"/>
    </source>
</evidence>
<evidence type="ECO:0000313" key="1">
    <source>
        <dbReference type="EMBL" id="GGC15963.1"/>
    </source>
</evidence>
<accession>A0A916TWJ7</accession>
<name>A0A916TWJ7_9SPHN</name>
<dbReference type="PANTHER" id="PTHR36451:SF1">
    <property type="entry name" value="OMEGA-HYDROXY-BETA-DIHYDROMENAQUINONE-9 SULFOTRANSFERASE STF3"/>
    <property type="match status" value="1"/>
</dbReference>
<gene>
    <name evidence="1" type="ORF">GCM10011494_38590</name>
</gene>
<dbReference type="Gene3D" id="3.40.50.300">
    <property type="entry name" value="P-loop containing nucleotide triphosphate hydrolases"/>
    <property type="match status" value="1"/>
</dbReference>
<dbReference type="PANTHER" id="PTHR36451">
    <property type="entry name" value="PAPS-DEPENDENT SULFOTRANSFERASE STF3"/>
    <property type="match status" value="1"/>
</dbReference>
<reference evidence="1" key="2">
    <citation type="submission" date="2020-09" db="EMBL/GenBank/DDBJ databases">
        <authorList>
            <person name="Sun Q."/>
            <person name="Zhou Y."/>
        </authorList>
    </citation>
    <scope>NUCLEOTIDE SEQUENCE</scope>
    <source>
        <strain evidence="1">CGMCC 1.15095</strain>
    </source>
</reference>
<dbReference type="InterPro" id="IPR027417">
    <property type="entry name" value="P-loop_NTPase"/>
</dbReference>
<keyword evidence="2" id="KW-1185">Reference proteome</keyword>
<dbReference type="RefSeq" id="WP_188773191.1">
    <property type="nucleotide sequence ID" value="NZ_BMHK01000057.1"/>
</dbReference>
<dbReference type="Proteomes" id="UP000608154">
    <property type="component" value="Unassembled WGS sequence"/>
</dbReference>
<reference evidence="1" key="1">
    <citation type="journal article" date="2014" name="Int. J. Syst. Evol. Microbiol.">
        <title>Complete genome sequence of Corynebacterium casei LMG S-19264T (=DSM 44701T), isolated from a smear-ripened cheese.</title>
        <authorList>
            <consortium name="US DOE Joint Genome Institute (JGI-PGF)"/>
            <person name="Walter F."/>
            <person name="Albersmeier A."/>
            <person name="Kalinowski J."/>
            <person name="Ruckert C."/>
        </authorList>
    </citation>
    <scope>NUCLEOTIDE SEQUENCE</scope>
    <source>
        <strain evidence="1">CGMCC 1.15095</strain>
    </source>
</reference>
<comment type="caution">
    <text evidence="1">The sequence shown here is derived from an EMBL/GenBank/DDBJ whole genome shotgun (WGS) entry which is preliminary data.</text>
</comment>
<protein>
    <submittedName>
        <fullName evidence="1">Sulfotransferase</fullName>
    </submittedName>
</protein>
<dbReference type="SUPFAM" id="SSF52540">
    <property type="entry name" value="P-loop containing nucleoside triphosphate hydrolases"/>
    <property type="match status" value="1"/>
</dbReference>